<dbReference type="Gene3D" id="3.40.190.10">
    <property type="entry name" value="Periplasmic binding protein-like II"/>
    <property type="match status" value="1"/>
</dbReference>
<name>A0ABS3N5T6_9BACI</name>
<reference evidence="2 3" key="1">
    <citation type="submission" date="2021-03" db="EMBL/GenBank/DDBJ databases">
        <title>Whole genome sequence of Metabacillus bambusae BG109.</title>
        <authorList>
            <person name="Jeong J.W."/>
        </authorList>
    </citation>
    <scope>NUCLEOTIDE SEQUENCE [LARGE SCALE GENOMIC DNA]</scope>
    <source>
        <strain evidence="2 3">BG109</strain>
    </source>
</reference>
<evidence type="ECO:0000313" key="2">
    <source>
        <dbReference type="EMBL" id="MBO1513400.1"/>
    </source>
</evidence>
<dbReference type="Pfam" id="PF01547">
    <property type="entry name" value="SBP_bac_1"/>
    <property type="match status" value="1"/>
</dbReference>
<keyword evidence="1" id="KW-0732">Signal</keyword>
<dbReference type="PANTHER" id="PTHR43649:SF32">
    <property type="entry name" value="SUGAR BINDING SECRETED PROTEIN"/>
    <property type="match status" value="1"/>
</dbReference>
<keyword evidence="3" id="KW-1185">Reference proteome</keyword>
<organism evidence="2 3">
    <name type="scientific">Metabacillus bambusae</name>
    <dbReference type="NCBI Taxonomy" id="2795218"/>
    <lineage>
        <taxon>Bacteria</taxon>
        <taxon>Bacillati</taxon>
        <taxon>Bacillota</taxon>
        <taxon>Bacilli</taxon>
        <taxon>Bacillales</taxon>
        <taxon>Bacillaceae</taxon>
        <taxon>Metabacillus</taxon>
    </lineage>
</organism>
<dbReference type="PANTHER" id="PTHR43649">
    <property type="entry name" value="ARABINOSE-BINDING PROTEIN-RELATED"/>
    <property type="match status" value="1"/>
</dbReference>
<dbReference type="InterPro" id="IPR006059">
    <property type="entry name" value="SBP"/>
</dbReference>
<dbReference type="InterPro" id="IPR050490">
    <property type="entry name" value="Bact_solute-bd_prot1"/>
</dbReference>
<comment type="caution">
    <text evidence="2">The sequence shown here is derived from an EMBL/GenBank/DDBJ whole genome shotgun (WGS) entry which is preliminary data.</text>
</comment>
<feature type="chain" id="PRO_5047526376" evidence="1">
    <location>
        <begin position="28"/>
        <end position="420"/>
    </location>
</feature>
<dbReference type="SUPFAM" id="SSF53850">
    <property type="entry name" value="Periplasmic binding protein-like II"/>
    <property type="match status" value="1"/>
</dbReference>
<dbReference type="RefSeq" id="WP_207980353.1">
    <property type="nucleotide sequence ID" value="NZ_JAGDEL010000013.1"/>
</dbReference>
<dbReference type="EMBL" id="JAGDEL010000013">
    <property type="protein sequence ID" value="MBO1513400.1"/>
    <property type="molecule type" value="Genomic_DNA"/>
</dbReference>
<evidence type="ECO:0000313" key="3">
    <source>
        <dbReference type="Proteomes" id="UP000663981"/>
    </source>
</evidence>
<proteinExistence type="predicted"/>
<evidence type="ECO:0000256" key="1">
    <source>
        <dbReference type="SAM" id="SignalP"/>
    </source>
</evidence>
<feature type="signal peptide" evidence="1">
    <location>
        <begin position="1"/>
        <end position="27"/>
    </location>
</feature>
<accession>A0ABS3N5T6</accession>
<sequence length="420" mass="46774">MRKKLSFLLVLLLVFAMVGCSSSQSNTAEEDSDGKVTLTLWYWNRSLDDDLLAKVKEQFPNVNLKPQKIDGAEYKTKLQTTLAAGSGAPDIVAMNDWANEFLPYTDQFVNLLDYGADELKDQYLEWKWNYTLTPDNKTLIALPIDTGPTALFYREDIFKKAGLPTDPAEVSAELSTWEDYIEAGEKVEAATGVKMFDSINRVFTQYISQSDSVYFDEEDNFIGDGGNVKKAWDLAVAVHEKGLSANLVDGTEWNAGMNNGEIASFIGAVWTKKILEDAAPDTAGKWRVARAPGGDGNNGGSFIGITKSSKHPEEAYEVIKWLMSPENQLQAYTTMDLFPSTPGVYNDPKMSSEEAFFGNQNTTEIFSQSAENVKPRYFGASYSTVNTMFLDQLTNVANQDLDPDKAWDEVLEQVEKELSR</sequence>
<protein>
    <submittedName>
        <fullName evidence="2">Extracellular solute-binding protein</fullName>
    </submittedName>
</protein>
<dbReference type="Proteomes" id="UP000663981">
    <property type="component" value="Unassembled WGS sequence"/>
</dbReference>
<gene>
    <name evidence="2" type="ORF">I7822_17250</name>
</gene>
<dbReference type="PROSITE" id="PS51257">
    <property type="entry name" value="PROKAR_LIPOPROTEIN"/>
    <property type="match status" value="1"/>
</dbReference>